<evidence type="ECO:0000313" key="3">
    <source>
        <dbReference type="EMBL" id="KAJ3254200.1"/>
    </source>
</evidence>
<keyword evidence="4" id="KW-1185">Reference proteome</keyword>
<evidence type="ECO:0000256" key="2">
    <source>
        <dbReference type="SAM" id="MobiDB-lite"/>
    </source>
</evidence>
<feature type="compositionally biased region" description="Polar residues" evidence="2">
    <location>
        <begin position="231"/>
        <end position="244"/>
    </location>
</feature>
<dbReference type="AlphaFoldDB" id="A0AAD5UD15"/>
<feature type="compositionally biased region" description="Polar residues" evidence="2">
    <location>
        <begin position="1"/>
        <end position="21"/>
    </location>
</feature>
<name>A0AAD5UD15_9FUNG</name>
<protein>
    <submittedName>
        <fullName evidence="3">Uncharacterized protein</fullName>
    </submittedName>
</protein>
<organism evidence="3 4">
    <name type="scientific">Boothiomyces macroporosus</name>
    <dbReference type="NCBI Taxonomy" id="261099"/>
    <lineage>
        <taxon>Eukaryota</taxon>
        <taxon>Fungi</taxon>
        <taxon>Fungi incertae sedis</taxon>
        <taxon>Chytridiomycota</taxon>
        <taxon>Chytridiomycota incertae sedis</taxon>
        <taxon>Chytridiomycetes</taxon>
        <taxon>Rhizophydiales</taxon>
        <taxon>Terramycetaceae</taxon>
        <taxon>Boothiomyces</taxon>
    </lineage>
</organism>
<comment type="caution">
    <text evidence="3">The sequence shown here is derived from an EMBL/GenBank/DDBJ whole genome shotgun (WGS) entry which is preliminary data.</text>
</comment>
<feature type="region of interest" description="Disordered" evidence="2">
    <location>
        <begin position="231"/>
        <end position="260"/>
    </location>
</feature>
<dbReference type="Proteomes" id="UP001210925">
    <property type="component" value="Unassembled WGS sequence"/>
</dbReference>
<feature type="region of interest" description="Disordered" evidence="2">
    <location>
        <begin position="1"/>
        <end position="35"/>
    </location>
</feature>
<accession>A0AAD5UD15</accession>
<feature type="compositionally biased region" description="Basic and acidic residues" evidence="2">
    <location>
        <begin position="22"/>
        <end position="34"/>
    </location>
</feature>
<dbReference type="EMBL" id="JADGKB010000090">
    <property type="protein sequence ID" value="KAJ3254200.1"/>
    <property type="molecule type" value="Genomic_DNA"/>
</dbReference>
<feature type="coiled-coil region" evidence="1">
    <location>
        <begin position="298"/>
        <end position="325"/>
    </location>
</feature>
<evidence type="ECO:0000313" key="4">
    <source>
        <dbReference type="Proteomes" id="UP001210925"/>
    </source>
</evidence>
<evidence type="ECO:0000256" key="1">
    <source>
        <dbReference type="SAM" id="Coils"/>
    </source>
</evidence>
<sequence>MINANTDTNEVDPSNQTNIKGSESDQESHSELVLKKSGNTTVKEYQIILNWMEVGDNFKWIIGRQGEKKRVISGAQLDKKSAFRNLREYMVQELKLHDEDAQNYTVKHVSNIVTVYLQKYKKTRANVYQTGSGLTERDFQQSLQELIQHKKLHSDLLNKMTKRDLTSSVTLEDKINKLCYGFRRLEKLYGDYPGILPPYTKCSLDSGIIANSQGYQLNYYGGFDSMAETTQNNTETDTLSSTALVEQKPNKSPERKRRKTQETLLSFQDQYLRLSQERAATEKIKWEKELQLREQEIKLREKEVASKLENENRKLENEKLQILLDSNLFDKDELKKLIQGTFSIEQ</sequence>
<proteinExistence type="predicted"/>
<keyword evidence="1" id="KW-0175">Coiled coil</keyword>
<reference evidence="3" key="1">
    <citation type="submission" date="2020-05" db="EMBL/GenBank/DDBJ databases">
        <title>Phylogenomic resolution of chytrid fungi.</title>
        <authorList>
            <person name="Stajich J.E."/>
            <person name="Amses K."/>
            <person name="Simmons R."/>
            <person name="Seto K."/>
            <person name="Myers J."/>
            <person name="Bonds A."/>
            <person name="Quandt C.A."/>
            <person name="Barry K."/>
            <person name="Liu P."/>
            <person name="Grigoriev I."/>
            <person name="Longcore J.E."/>
            <person name="James T.Y."/>
        </authorList>
    </citation>
    <scope>NUCLEOTIDE SEQUENCE</scope>
    <source>
        <strain evidence="3">PLAUS21</strain>
    </source>
</reference>
<gene>
    <name evidence="3" type="ORF">HK103_007445</name>
</gene>